<feature type="transmembrane region" description="Helical" evidence="1">
    <location>
        <begin position="58"/>
        <end position="81"/>
    </location>
</feature>
<organism evidence="2 3">
    <name type="scientific">Micromonospora acroterricola</name>
    <dbReference type="NCBI Taxonomy" id="2202421"/>
    <lineage>
        <taxon>Bacteria</taxon>
        <taxon>Bacillati</taxon>
        <taxon>Actinomycetota</taxon>
        <taxon>Actinomycetes</taxon>
        <taxon>Micromonosporales</taxon>
        <taxon>Micromonosporaceae</taxon>
        <taxon>Micromonospora</taxon>
    </lineage>
</organism>
<dbReference type="Proteomes" id="UP000245410">
    <property type="component" value="Unassembled WGS sequence"/>
</dbReference>
<accession>A0A317CZ40</accession>
<keyword evidence="3" id="KW-1185">Reference proteome</keyword>
<evidence type="ECO:0000313" key="3">
    <source>
        <dbReference type="Proteomes" id="UP000245410"/>
    </source>
</evidence>
<dbReference type="RefSeq" id="WP_109819143.1">
    <property type="nucleotide sequence ID" value="NZ_QGKR01000236.1"/>
</dbReference>
<keyword evidence="1" id="KW-0472">Membrane</keyword>
<evidence type="ECO:0000256" key="1">
    <source>
        <dbReference type="SAM" id="Phobius"/>
    </source>
</evidence>
<protein>
    <submittedName>
        <fullName evidence="2">Uncharacterized protein</fullName>
    </submittedName>
</protein>
<sequence>MTDEHLDRMVRDADPYRPDVVQHLDGAAQNLLEEIMSAPTLESVAEPPGPRARRRRTLLSGLASASVAAAVLAVLFGVSVVNSDQPADREAAPVTSPTSEATAPVAYSAMVLKAAEESPRLLIDQPGWKAVTVYGFAEKEGTIAFRNDKRELAMNWYPAGQYDGYRQDRLHVSKPEQVKVDGWAGELFRYTASDFAVMLRPRDGSFVELRAGGAWTRGEFDRVLADVVRVDARTWLAALPAEIVTPDRVDERAAGVLADVPLPPGFDTAALGTLGTNDAYQFGARVTSRVGCGWIVEWQRAKQAGDAAAVRRAADALRGSHTWKVLHQMNDEGDWPEVFWKTADTVAAGKLPAGYREALGCE</sequence>
<proteinExistence type="predicted"/>
<dbReference type="OrthoDB" id="3779668at2"/>
<name>A0A317CZ40_9ACTN</name>
<comment type="caution">
    <text evidence="2">The sequence shown here is derived from an EMBL/GenBank/DDBJ whole genome shotgun (WGS) entry which is preliminary data.</text>
</comment>
<dbReference type="AlphaFoldDB" id="A0A317CZ40"/>
<gene>
    <name evidence="2" type="ORF">DKT68_21130</name>
</gene>
<dbReference type="EMBL" id="QGKR01000236">
    <property type="protein sequence ID" value="PWR06816.1"/>
    <property type="molecule type" value="Genomic_DNA"/>
</dbReference>
<reference evidence="2 3" key="1">
    <citation type="submission" date="2018-05" db="EMBL/GenBank/DDBJ databases">
        <title>Micromonospora atacamensis sp. nov., a novel actinobacteria isolated from high altitude Atacama Desert soil.</title>
        <authorList>
            <person name="Carro L."/>
            <person name="Golinska P."/>
            <person name="Klenk H.-P."/>
            <person name="Goodfellow M."/>
        </authorList>
    </citation>
    <scope>NUCLEOTIDE SEQUENCE [LARGE SCALE GENOMIC DNA]</scope>
    <source>
        <strain evidence="2 3">5R2A7</strain>
    </source>
</reference>
<keyword evidence="1" id="KW-1133">Transmembrane helix</keyword>
<evidence type="ECO:0000313" key="2">
    <source>
        <dbReference type="EMBL" id="PWR06816.1"/>
    </source>
</evidence>
<keyword evidence="1" id="KW-0812">Transmembrane</keyword>